<dbReference type="PANTHER" id="PTHR11076">
    <property type="entry name" value="DNA REPAIR POLYMERASE UMUC / TRANSFERASE FAMILY MEMBER"/>
    <property type="match status" value="1"/>
</dbReference>
<dbReference type="PROSITE" id="PS50173">
    <property type="entry name" value="UMUC"/>
    <property type="match status" value="1"/>
</dbReference>
<keyword evidence="2 5" id="KW-0548">Nucleotidyltransferase</keyword>
<comment type="catalytic activity">
    <reaction evidence="2">
        <text>DNA(n) + a 2'-deoxyribonucleoside 5'-triphosphate = DNA(n+1) + diphosphate</text>
        <dbReference type="Rhea" id="RHEA:22508"/>
        <dbReference type="Rhea" id="RHEA-COMP:17339"/>
        <dbReference type="Rhea" id="RHEA-COMP:17340"/>
        <dbReference type="ChEBI" id="CHEBI:33019"/>
        <dbReference type="ChEBI" id="CHEBI:61560"/>
        <dbReference type="ChEBI" id="CHEBI:173112"/>
        <dbReference type="EC" id="2.7.7.7"/>
    </reaction>
</comment>
<evidence type="ECO:0000256" key="1">
    <source>
        <dbReference type="ARBA" id="ARBA00010945"/>
    </source>
</evidence>
<evidence type="ECO:0000313" key="5">
    <source>
        <dbReference type="EMBL" id="CCQ37418.1"/>
    </source>
</evidence>
<dbReference type="GO" id="GO:0006261">
    <property type="term" value="P:DNA-templated DNA replication"/>
    <property type="evidence" value="ECO:0007669"/>
    <property type="project" value="UniProtKB-UniRule"/>
</dbReference>
<dbReference type="InterPro" id="IPR036775">
    <property type="entry name" value="DNA_pol_Y-fam_lit_finger_sf"/>
</dbReference>
<feature type="binding site" evidence="2">
    <location>
        <position position="126"/>
    </location>
    <ligand>
        <name>Mg(2+)</name>
        <dbReference type="ChEBI" id="CHEBI:18420"/>
    </ligand>
</feature>
<feature type="compositionally biased region" description="Basic and acidic residues" evidence="3">
    <location>
        <begin position="368"/>
        <end position="389"/>
    </location>
</feature>
<dbReference type="OrthoDB" id="372207at2157"/>
<dbReference type="HAMAP" id="MF_01113">
    <property type="entry name" value="DNApol_IV"/>
    <property type="match status" value="1"/>
</dbReference>
<comment type="subcellular location">
    <subcellularLocation>
        <location evidence="2">Cytoplasm</location>
    </subcellularLocation>
</comment>
<dbReference type="EC" id="2.7.7.7" evidence="2"/>
<dbReference type="GO" id="GO:0000287">
    <property type="term" value="F:magnesium ion binding"/>
    <property type="evidence" value="ECO:0007669"/>
    <property type="project" value="UniProtKB-UniRule"/>
</dbReference>
<dbReference type="eggNOG" id="arCOG04582">
    <property type="taxonomic scope" value="Archaea"/>
</dbReference>
<keyword evidence="2 5" id="KW-0239">DNA-directed DNA polymerase</keyword>
<comment type="function">
    <text evidence="2">Poorly processive, error-prone DNA polymerase involved in untargeted mutagenesis. Copies undamaged DNA at stalled replication forks, which arise in vivo from mismatched or misaligned primer ends. These misaligned primers can be extended by PolIV. Exhibits no 3'-5' exonuclease (proofreading) activity. May be involved in translesional synthesis.</text>
</comment>
<dbReference type="NCBIfam" id="NF002677">
    <property type="entry name" value="PRK02406.1"/>
    <property type="match status" value="1"/>
</dbReference>
<reference evidence="5 6" key="1">
    <citation type="journal article" date="2013" name="Genome Announc.">
        <title>Genome of the haloarchaeon Natronomonas moolapensis, a neutrophilic member of a previously haloalkaliphilic genus.</title>
        <authorList>
            <person name="Dyall-Smith M.L."/>
            <person name="Pfeiffer F."/>
            <person name="Oberwinkler T."/>
            <person name="Klee K."/>
            <person name="Rampp M."/>
            <person name="Palm P."/>
            <person name="Gross K."/>
            <person name="Schuster S.C."/>
            <person name="Oesterhelt D."/>
        </authorList>
    </citation>
    <scope>NUCLEOTIDE SEQUENCE [LARGE SCALE GENOMIC DNA]</scope>
    <source>
        <strain evidence="6">DSM 18674 / JCM 14361 / 8.8.11</strain>
    </source>
</reference>
<dbReference type="HOGENOM" id="CLU_012348_1_2_2"/>
<dbReference type="InterPro" id="IPR043128">
    <property type="entry name" value="Rev_trsase/Diguanyl_cyclase"/>
</dbReference>
<dbReference type="Pfam" id="PF11799">
    <property type="entry name" value="IMS_C"/>
    <property type="match status" value="1"/>
</dbReference>
<dbReference type="InterPro" id="IPR001126">
    <property type="entry name" value="UmuC"/>
</dbReference>
<feature type="region of interest" description="Disordered" evidence="3">
    <location>
        <begin position="247"/>
        <end position="281"/>
    </location>
</feature>
<keyword evidence="2" id="KW-0963">Cytoplasm</keyword>
<gene>
    <name evidence="5" type="primary">polY1</name>
    <name evidence="2" type="synonym">dbh</name>
    <name evidence="5" type="ordered locus">Nmlp_3284</name>
</gene>
<keyword evidence="2" id="KW-0515">Mutator protein</keyword>
<feature type="region of interest" description="Disordered" evidence="3">
    <location>
        <begin position="368"/>
        <end position="400"/>
    </location>
</feature>
<keyword evidence="2" id="KW-0479">Metal-binding</keyword>
<keyword evidence="2" id="KW-0227">DNA damage</keyword>
<dbReference type="EMBL" id="HF582854">
    <property type="protein sequence ID" value="CCQ37418.1"/>
    <property type="molecule type" value="Genomic_DNA"/>
</dbReference>
<evidence type="ECO:0000256" key="2">
    <source>
        <dbReference type="HAMAP-Rule" id="MF_01113"/>
    </source>
</evidence>
<dbReference type="AlphaFoldDB" id="M1XSQ2"/>
<dbReference type="SUPFAM" id="SSF100879">
    <property type="entry name" value="Lesion bypass DNA polymerase (Y-family), little finger domain"/>
    <property type="match status" value="1"/>
</dbReference>
<dbReference type="PANTHER" id="PTHR11076:SF33">
    <property type="entry name" value="DNA POLYMERASE KAPPA"/>
    <property type="match status" value="1"/>
</dbReference>
<dbReference type="InterPro" id="IPR043502">
    <property type="entry name" value="DNA/RNA_pol_sf"/>
</dbReference>
<dbReference type="CDD" id="cd03586">
    <property type="entry name" value="PolY_Pol_IV_kappa"/>
    <property type="match status" value="1"/>
</dbReference>
<feature type="active site" evidence="2">
    <location>
        <position position="127"/>
    </location>
</feature>
<dbReference type="InterPro" id="IPR017961">
    <property type="entry name" value="DNA_pol_Y-fam_little_finger"/>
</dbReference>
<comment type="similarity">
    <text evidence="1 2">Belongs to the DNA polymerase type-Y family.</text>
</comment>
<dbReference type="InterPro" id="IPR050116">
    <property type="entry name" value="DNA_polymerase-Y"/>
</dbReference>
<dbReference type="Pfam" id="PF00817">
    <property type="entry name" value="IMS"/>
    <property type="match status" value="1"/>
</dbReference>
<dbReference type="InterPro" id="IPR022880">
    <property type="entry name" value="DNApol_IV"/>
</dbReference>
<dbReference type="SUPFAM" id="SSF56672">
    <property type="entry name" value="DNA/RNA polymerases"/>
    <property type="match status" value="1"/>
</dbReference>
<dbReference type="RefSeq" id="WP_015410161.1">
    <property type="nucleotide sequence ID" value="NC_020388.1"/>
</dbReference>
<keyword evidence="6" id="KW-1185">Reference proteome</keyword>
<feature type="site" description="Substrate discrimination" evidence="2">
    <location>
        <position position="23"/>
    </location>
</feature>
<dbReference type="InterPro" id="IPR024728">
    <property type="entry name" value="PolY_HhH_motif"/>
</dbReference>
<dbReference type="GO" id="GO:0005737">
    <property type="term" value="C:cytoplasm"/>
    <property type="evidence" value="ECO:0007669"/>
    <property type="project" value="UniProtKB-SubCell"/>
</dbReference>
<dbReference type="Gene3D" id="3.30.1490.100">
    <property type="entry name" value="DNA polymerase, Y-family, little finger domain"/>
    <property type="match status" value="1"/>
</dbReference>
<evidence type="ECO:0000259" key="4">
    <source>
        <dbReference type="PROSITE" id="PS50173"/>
    </source>
</evidence>
<protein>
    <recommendedName>
        <fullName evidence="2">DNA polymerase IV</fullName>
        <shortName evidence="2">Pol IV</shortName>
        <ecNumber evidence="2">2.7.7.7</ecNumber>
    </recommendedName>
</protein>
<keyword evidence="2" id="KW-0234">DNA repair</keyword>
<keyword evidence="2" id="KW-0238">DNA-binding</keyword>
<name>M1XSQ2_NATM8</name>
<dbReference type="GO" id="GO:0003887">
    <property type="term" value="F:DNA-directed DNA polymerase activity"/>
    <property type="evidence" value="ECO:0007669"/>
    <property type="project" value="UniProtKB-UniRule"/>
</dbReference>
<proteinExistence type="inferred from homology"/>
<dbReference type="STRING" id="268739.Nmlp_3284"/>
<sequence length="400" mass="42956">MSRLPGVESPEQVVCHVDVDCFYAACERLREPVLEGEPVVVGMGYEPGETHGAVATASYEAREHGVESAMAISEALERLSRREADDPADPSGFYRPVDMAFYEAVSGDVRAVLSTAAETVRNVSIDEAYLDLGNVEWAAARSFGRSLKREIEADAGVVASVGIAPDMTTAKLASDAEKPDGLVVVDPDSVRSFLGPIPVEELHGVGPVTASELRSMGFETAGDIASGPESVFVDAFGERGRDLYAQARGEDDRVVEPKGDPKSLSSESAFTDATEAPERKKAKVRDLASEVTTRASGKNALYRTIGIKVVTPPFDVNTRSCSLSGPVDDPELVERTALELLSEFADEPVRKLGVRLSNLSFDDREQATISEWDSHDDGGDSGLDRRRGVEGGQVTLSRFE</sequence>
<dbReference type="Proteomes" id="UP000011867">
    <property type="component" value="Chromosome"/>
</dbReference>
<keyword evidence="2 5" id="KW-0808">Transferase</keyword>
<keyword evidence="2" id="KW-0235">DNA replication</keyword>
<dbReference type="GO" id="GO:0003684">
    <property type="term" value="F:damaged DNA binding"/>
    <property type="evidence" value="ECO:0007669"/>
    <property type="project" value="InterPro"/>
</dbReference>
<feature type="domain" description="UmuC" evidence="4">
    <location>
        <begin position="14"/>
        <end position="206"/>
    </location>
</feature>
<feature type="compositionally biased region" description="Basic and acidic residues" evidence="3">
    <location>
        <begin position="247"/>
        <end position="261"/>
    </location>
</feature>
<dbReference type="GO" id="GO:0006281">
    <property type="term" value="P:DNA repair"/>
    <property type="evidence" value="ECO:0007669"/>
    <property type="project" value="UniProtKB-UniRule"/>
</dbReference>
<evidence type="ECO:0000256" key="3">
    <source>
        <dbReference type="SAM" id="MobiDB-lite"/>
    </source>
</evidence>
<keyword evidence="2" id="KW-0460">Magnesium</keyword>
<dbReference type="Gene3D" id="3.40.1170.60">
    <property type="match status" value="1"/>
</dbReference>
<comment type="subunit">
    <text evidence="2">Monomer.</text>
</comment>
<organism evidence="5 6">
    <name type="scientific">Natronomonas moolapensis (strain DSM 18674 / CECT 7526 / JCM 14361 / 8.8.11)</name>
    <dbReference type="NCBI Taxonomy" id="268739"/>
    <lineage>
        <taxon>Archaea</taxon>
        <taxon>Methanobacteriati</taxon>
        <taxon>Methanobacteriota</taxon>
        <taxon>Stenosarchaea group</taxon>
        <taxon>Halobacteria</taxon>
        <taxon>Halobacteriales</taxon>
        <taxon>Natronomonadaceae</taxon>
        <taxon>Natronomonas</taxon>
    </lineage>
</organism>
<dbReference type="Pfam" id="PF11798">
    <property type="entry name" value="IMS_HHH"/>
    <property type="match status" value="1"/>
</dbReference>
<dbReference type="Gene3D" id="1.10.150.20">
    <property type="entry name" value="5' to 3' exonuclease, C-terminal subdomain"/>
    <property type="match status" value="1"/>
</dbReference>
<comment type="cofactor">
    <cofactor evidence="2">
        <name>Mg(2+)</name>
        <dbReference type="ChEBI" id="CHEBI:18420"/>
    </cofactor>
    <text evidence="2">Binds 2 magnesium ions per subunit.</text>
</comment>
<dbReference type="GO" id="GO:0042276">
    <property type="term" value="P:error-prone translesion synthesis"/>
    <property type="evidence" value="ECO:0007669"/>
    <property type="project" value="TreeGrafter"/>
</dbReference>
<feature type="binding site" evidence="2">
    <location>
        <position position="18"/>
    </location>
    <ligand>
        <name>Mg(2+)</name>
        <dbReference type="ChEBI" id="CHEBI:18420"/>
    </ligand>
</feature>
<dbReference type="KEGG" id="nmo:Nmlp_3284"/>
<dbReference type="GeneID" id="14651789"/>
<dbReference type="Gene3D" id="3.30.70.270">
    <property type="match status" value="1"/>
</dbReference>
<evidence type="ECO:0000313" key="6">
    <source>
        <dbReference type="Proteomes" id="UP000011867"/>
    </source>
</evidence>
<accession>M1XSQ2</accession>